<dbReference type="Proteomes" id="UP000681526">
    <property type="component" value="Unassembled WGS sequence"/>
</dbReference>
<feature type="transmembrane region" description="Helical" evidence="1">
    <location>
        <begin position="17"/>
        <end position="35"/>
    </location>
</feature>
<accession>A0ABM8V873</accession>
<keyword evidence="3" id="KW-1185">Reference proteome</keyword>
<proteinExistence type="predicted"/>
<gene>
    <name evidence="2" type="primary">txxe 3230</name>
    <name evidence="2" type="ORF">TXXE_17460</name>
</gene>
<keyword evidence="1" id="KW-1133">Transmembrane helix</keyword>
<evidence type="ECO:0000313" key="2">
    <source>
        <dbReference type="EMBL" id="CAG5091999.1"/>
    </source>
</evidence>
<sequence length="36" mass="4163">MKNYGGSVEETLLKDKTLLFSIAVWIVMNLVMLYLE</sequence>
<comment type="caution">
    <text evidence="2">The sequence shown here is derived from an EMBL/GenBank/DDBJ whole genome shotgun (WGS) entry which is preliminary data.</text>
</comment>
<dbReference type="EMBL" id="CAJRAY010000088">
    <property type="protein sequence ID" value="CAG5091999.1"/>
    <property type="molecule type" value="Genomic_DNA"/>
</dbReference>
<keyword evidence="1" id="KW-0472">Membrane</keyword>
<name>A0ABM8V873_THEXY</name>
<protein>
    <submittedName>
        <fullName evidence="2">Uncharacterized protein</fullName>
    </submittedName>
</protein>
<keyword evidence="1" id="KW-0812">Transmembrane</keyword>
<organism evidence="2 3">
    <name type="scientific">Thermobacillus xylanilyticus</name>
    <dbReference type="NCBI Taxonomy" id="76633"/>
    <lineage>
        <taxon>Bacteria</taxon>
        <taxon>Bacillati</taxon>
        <taxon>Bacillota</taxon>
        <taxon>Bacilli</taxon>
        <taxon>Bacillales</taxon>
        <taxon>Paenibacillaceae</taxon>
        <taxon>Thermobacillus</taxon>
    </lineage>
</organism>
<evidence type="ECO:0000256" key="1">
    <source>
        <dbReference type="SAM" id="Phobius"/>
    </source>
</evidence>
<evidence type="ECO:0000313" key="3">
    <source>
        <dbReference type="Proteomes" id="UP000681526"/>
    </source>
</evidence>
<reference evidence="2 3" key="1">
    <citation type="submission" date="2021-04" db="EMBL/GenBank/DDBJ databases">
        <authorList>
            <person name="Rakotoarivonina H."/>
        </authorList>
    </citation>
    <scope>NUCLEOTIDE SEQUENCE [LARGE SCALE GENOMIC DNA]</scope>
    <source>
        <strain evidence="2 3">XE</strain>
    </source>
</reference>